<evidence type="ECO:0000313" key="2">
    <source>
        <dbReference type="EMBL" id="SFJ11748.1"/>
    </source>
</evidence>
<dbReference type="EMBL" id="FORU01000003">
    <property type="protein sequence ID" value="SFJ11748.1"/>
    <property type="molecule type" value="Genomic_DNA"/>
</dbReference>
<reference evidence="3" key="1">
    <citation type="submission" date="2016-10" db="EMBL/GenBank/DDBJ databases">
        <authorList>
            <person name="Varghese N."/>
            <person name="Submissions S."/>
        </authorList>
    </citation>
    <scope>NUCLEOTIDE SEQUENCE [LARGE SCALE GENOMIC DNA]</scope>
    <source>
        <strain evidence="3">DSM 26542</strain>
    </source>
</reference>
<organism evidence="2 3">
    <name type="scientific">Myroides guanonis</name>
    <dbReference type="NCBI Taxonomy" id="1150112"/>
    <lineage>
        <taxon>Bacteria</taxon>
        <taxon>Pseudomonadati</taxon>
        <taxon>Bacteroidota</taxon>
        <taxon>Flavobacteriia</taxon>
        <taxon>Flavobacteriales</taxon>
        <taxon>Flavobacteriaceae</taxon>
        <taxon>Myroides</taxon>
    </lineage>
</organism>
<feature type="chain" id="PRO_5017254624" evidence="1">
    <location>
        <begin position="25"/>
        <end position="309"/>
    </location>
</feature>
<name>A0A1I3NR16_9FLAO</name>
<gene>
    <name evidence="2" type="ORF">SAMN04487893_103173</name>
</gene>
<keyword evidence="1" id="KW-0732">Signal</keyword>
<keyword evidence="3" id="KW-1185">Reference proteome</keyword>
<evidence type="ECO:0000313" key="3">
    <source>
        <dbReference type="Proteomes" id="UP000243887"/>
    </source>
</evidence>
<accession>A0A1I3NR16</accession>
<protein>
    <submittedName>
        <fullName evidence="2">Type IX secretion system membrane protein, PorP/SprF family</fullName>
    </submittedName>
</protein>
<feature type="signal peptide" evidence="1">
    <location>
        <begin position="1"/>
        <end position="24"/>
    </location>
</feature>
<dbReference type="NCBIfam" id="TIGR03519">
    <property type="entry name" value="T9SS_PorP_fam"/>
    <property type="match status" value="1"/>
</dbReference>
<evidence type="ECO:0000256" key="1">
    <source>
        <dbReference type="SAM" id="SignalP"/>
    </source>
</evidence>
<dbReference type="Proteomes" id="UP000243887">
    <property type="component" value="Unassembled WGS sequence"/>
</dbReference>
<dbReference type="InterPro" id="IPR019861">
    <property type="entry name" value="PorP/SprF_Bacteroidetes"/>
</dbReference>
<dbReference type="AlphaFoldDB" id="A0A1I3NR16"/>
<dbReference type="STRING" id="1150112.SAMN04487893_103173"/>
<dbReference type="Pfam" id="PF11751">
    <property type="entry name" value="PorP_SprF"/>
    <property type="match status" value="1"/>
</dbReference>
<proteinExistence type="predicted"/>
<dbReference type="RefSeq" id="WP_090678256.1">
    <property type="nucleotide sequence ID" value="NZ_FORU01000003.1"/>
</dbReference>
<sequence>MKFINKISQTILTLACVGTASVYAQQDPQHTQYMYNMMTINSAYTGSTGSLEGVLSHRSQWMGVDGAPSTQTLSIHTPLGNERLGLGFNFVNDKVGPATEQYFEGNFSYSIPTGVTSKLALGLKAGFHLMNTDWSKGRFEDQGDIKFAENIDNKFSPRVGAGFMLYDNNWYIGGSVPNFLKSDHYLDDKEVMVTNELHYYLMGGYVFDVSSNLKFKPTFLLRAVKGAPLTVDVSANFLIQEMLTLGAAYRFDDSVSGLIGFQLLPELMVGYSYDYSVTDFNKYNNGSHEFILRYQMGKKYNKTKSPRFF</sequence>
<dbReference type="OrthoDB" id="1114455at2"/>